<sequence length="806" mass="87276">MTDDRNLLADATLYAQRFQDHKVVESTSRAWTRLCQRGDVDSAADAVRLLVSAKNALKEDAVELARAGLEACQTARGRDRRAEAKMQLAFAEAVAGSSDRSLLSEGIDLAKKASAEFEAEAKIWLAQLHLARGDRGLAEKAARGGLQAAQKAGTVLQGRALLALAATSEWQPHGERALELAEQAEDLVLEVEVRTAMARWLAQAGAFPTCLEHAKEALDLLQEHCAQSHRQMEVTQLACSAHLALQGQPQALRLAQELLRLTQVEGGQLSNQAASHLASVQIACGGSEAARAVQSAKEALCMSQKSGDPSSEARDLNVLLQAYRAAGAGADEKADEIHAACQEAFPVLRALSGAQSGICEAVRLLAEVARALAVLQRPLEILEASLHLRDAVQGDPALEASVLLTISTAMLQAGRRDQCCQYAQDAARLFEEAGQARDAAEALAQLAEVQLKLGKVVAGRANARRARRRFGEICAHEDEIRLRLMVAEASLAKDENGRRQPRDAHHEARDAARLAQALGKPELVARSLATYVRVCYEVDHYDDCRQAAEELLRDSQGNQGNRLMALYYAAKAHEKLGNFAAAKQHAERAVELGRRGEVAERAMVQEAQQLVESLRKKVLFTDATAPLLQDKWLQDENVARVDGRRSGPFSTGAFRCPQCGHKEAAAQCVSCSAPLPWADCKFCPDCGAKQASESKATANSPLTQKSSQNQGISAVKAGFLTRAMQREEGNPLKKRMQEITGQLLGMDSRDVEADVPLNEIGLSSGAAVILRDELQKDIKGIRLPPTLFFDHPTIQKVVDYISGKSR</sequence>
<dbReference type="Gene3D" id="1.10.1200.10">
    <property type="entry name" value="ACP-like"/>
    <property type="match status" value="1"/>
</dbReference>
<reference evidence="4" key="1">
    <citation type="submission" date="2023-08" db="EMBL/GenBank/DDBJ databases">
        <authorList>
            <person name="Chen Y."/>
            <person name="Shah S."/>
            <person name="Dougan E. K."/>
            <person name="Thang M."/>
            <person name="Chan C."/>
        </authorList>
    </citation>
    <scope>NUCLEOTIDE SEQUENCE</scope>
</reference>
<evidence type="ECO:0000313" key="5">
    <source>
        <dbReference type="Proteomes" id="UP001178507"/>
    </source>
</evidence>
<name>A0AA36HW74_9DINO</name>
<dbReference type="AlphaFoldDB" id="A0AA36HW74"/>
<dbReference type="InterPro" id="IPR036736">
    <property type="entry name" value="ACP-like_sf"/>
</dbReference>
<evidence type="ECO:0000256" key="1">
    <source>
        <dbReference type="ARBA" id="ARBA00022450"/>
    </source>
</evidence>
<protein>
    <recommendedName>
        <fullName evidence="3">Carrier domain-containing protein</fullName>
    </recommendedName>
</protein>
<keyword evidence="2" id="KW-0597">Phosphoprotein</keyword>
<comment type="caution">
    <text evidence="4">The sequence shown here is derived from an EMBL/GenBank/DDBJ whole genome shotgun (WGS) entry which is preliminary data.</text>
</comment>
<gene>
    <name evidence="4" type="ORF">EVOR1521_LOCUS5529</name>
</gene>
<proteinExistence type="predicted"/>
<dbReference type="SMART" id="SM00823">
    <property type="entry name" value="PKS_PP"/>
    <property type="match status" value="1"/>
</dbReference>
<dbReference type="GO" id="GO:0031177">
    <property type="term" value="F:phosphopantetheine binding"/>
    <property type="evidence" value="ECO:0007669"/>
    <property type="project" value="InterPro"/>
</dbReference>
<dbReference type="Pfam" id="PF00550">
    <property type="entry name" value="PP-binding"/>
    <property type="match status" value="1"/>
</dbReference>
<dbReference type="PROSITE" id="PS50075">
    <property type="entry name" value="CARRIER"/>
    <property type="match status" value="1"/>
</dbReference>
<evidence type="ECO:0000313" key="4">
    <source>
        <dbReference type="EMBL" id="CAJ1376478.1"/>
    </source>
</evidence>
<dbReference type="Proteomes" id="UP001178507">
    <property type="component" value="Unassembled WGS sequence"/>
</dbReference>
<evidence type="ECO:0000259" key="3">
    <source>
        <dbReference type="PROSITE" id="PS50075"/>
    </source>
</evidence>
<organism evidence="4 5">
    <name type="scientific">Effrenium voratum</name>
    <dbReference type="NCBI Taxonomy" id="2562239"/>
    <lineage>
        <taxon>Eukaryota</taxon>
        <taxon>Sar</taxon>
        <taxon>Alveolata</taxon>
        <taxon>Dinophyceae</taxon>
        <taxon>Suessiales</taxon>
        <taxon>Symbiodiniaceae</taxon>
        <taxon>Effrenium</taxon>
    </lineage>
</organism>
<dbReference type="InterPro" id="IPR020806">
    <property type="entry name" value="PKS_PP-bd"/>
</dbReference>
<dbReference type="EMBL" id="CAUJNA010000397">
    <property type="protein sequence ID" value="CAJ1376478.1"/>
    <property type="molecule type" value="Genomic_DNA"/>
</dbReference>
<feature type="domain" description="Carrier" evidence="3">
    <location>
        <begin position="727"/>
        <end position="805"/>
    </location>
</feature>
<keyword evidence="5" id="KW-1185">Reference proteome</keyword>
<evidence type="ECO:0000256" key="2">
    <source>
        <dbReference type="ARBA" id="ARBA00022553"/>
    </source>
</evidence>
<dbReference type="InterPro" id="IPR009081">
    <property type="entry name" value="PP-bd_ACP"/>
</dbReference>
<accession>A0AA36HW74</accession>
<dbReference type="SUPFAM" id="SSF48452">
    <property type="entry name" value="TPR-like"/>
    <property type="match status" value="2"/>
</dbReference>
<keyword evidence="1" id="KW-0596">Phosphopantetheine</keyword>
<dbReference type="Gene3D" id="1.25.40.10">
    <property type="entry name" value="Tetratricopeptide repeat domain"/>
    <property type="match status" value="1"/>
</dbReference>
<dbReference type="SUPFAM" id="SSF47336">
    <property type="entry name" value="ACP-like"/>
    <property type="match status" value="1"/>
</dbReference>
<dbReference type="InterPro" id="IPR011990">
    <property type="entry name" value="TPR-like_helical_dom_sf"/>
</dbReference>